<dbReference type="PANTHER" id="PTHR38340">
    <property type="entry name" value="S-LAYER PROTEIN"/>
    <property type="match status" value="1"/>
</dbReference>
<dbReference type="PROSITE" id="PS00330">
    <property type="entry name" value="HEMOLYSIN_CALCIUM"/>
    <property type="match status" value="1"/>
</dbReference>
<dbReference type="InterPro" id="IPR001343">
    <property type="entry name" value="Hemolysn_Ca-bd"/>
</dbReference>
<dbReference type="AlphaFoldDB" id="A0A679J8H3"/>
<dbReference type="InterPro" id="IPR011049">
    <property type="entry name" value="Serralysin-like_metalloprot_C"/>
</dbReference>
<dbReference type="PRINTS" id="PR00313">
    <property type="entry name" value="CABNDNGRPT"/>
</dbReference>
<comment type="subcellular location">
    <subcellularLocation>
        <location evidence="1">Secreted</location>
    </subcellularLocation>
</comment>
<gene>
    <name evidence="3" type="primary">cya_21</name>
    <name evidence="3" type="ORF">MBUL_04060</name>
</gene>
<accession>A0A679J8H3</accession>
<dbReference type="PANTHER" id="PTHR38340:SF1">
    <property type="entry name" value="S-LAYER PROTEIN"/>
    <property type="match status" value="1"/>
</dbReference>
<dbReference type="Pfam" id="PF00353">
    <property type="entry name" value="HemolysinCabind"/>
    <property type="match status" value="2"/>
</dbReference>
<reference evidence="3" key="1">
    <citation type="submission" date="2019-12" db="EMBL/GenBank/DDBJ databases">
        <authorList>
            <person name="Cremers G."/>
        </authorList>
    </citation>
    <scope>NUCLEOTIDE SEQUENCE</scope>
    <source>
        <strain evidence="3">Mbul1</strain>
    </source>
</reference>
<dbReference type="SUPFAM" id="SSF51120">
    <property type="entry name" value="beta-Roll"/>
    <property type="match status" value="1"/>
</dbReference>
<dbReference type="EMBL" id="LR743504">
    <property type="protein sequence ID" value="CAA2107234.1"/>
    <property type="molecule type" value="Genomic_DNA"/>
</dbReference>
<keyword evidence="2" id="KW-0964">Secreted</keyword>
<evidence type="ECO:0000313" key="3">
    <source>
        <dbReference type="EMBL" id="CAA2107234.1"/>
    </source>
</evidence>
<evidence type="ECO:0000256" key="2">
    <source>
        <dbReference type="ARBA" id="ARBA00022525"/>
    </source>
</evidence>
<protein>
    <submittedName>
        <fullName evidence="3">Bifunctional hemolysin/adenylate cyclase</fullName>
    </submittedName>
</protein>
<evidence type="ECO:0000256" key="1">
    <source>
        <dbReference type="ARBA" id="ARBA00004613"/>
    </source>
</evidence>
<dbReference type="GO" id="GO:0005576">
    <property type="term" value="C:extracellular region"/>
    <property type="evidence" value="ECO:0007669"/>
    <property type="project" value="UniProtKB-SubCell"/>
</dbReference>
<sequence>MATIRYTTGADYDEEDSETYVEGYPIHLSATTIYLGPESVIPNLDSDSSNLHILVIQEGGLPFPSFPSEFTDASAGYFYDFSETDAQSFLTGGVFGDVIRTGWGNDTLRGGGGSDALYGMEGDDRFVVTSTPVKVEGGNGKDILFIDTDSGVELNDGNFDGIELIHVRSGSSLNMSGVSSGMTINSASTVDNSATIIGTSGADRIVAGKGSDTILGGAGNDKLFAGGGSNLFVFPEGNGRDNIYKFDILKDHFAFGGDVSAFTDLKIGSTSGGDAVITVIGDTDPSNKIIVHDVLPTSLTADHFMFGG</sequence>
<dbReference type="InterPro" id="IPR018511">
    <property type="entry name" value="Hemolysin-typ_Ca-bd_CS"/>
</dbReference>
<dbReference type="GO" id="GO:0005509">
    <property type="term" value="F:calcium ion binding"/>
    <property type="evidence" value="ECO:0007669"/>
    <property type="project" value="InterPro"/>
</dbReference>
<dbReference type="Gene3D" id="2.150.10.10">
    <property type="entry name" value="Serralysin-like metalloprotease, C-terminal"/>
    <property type="match status" value="1"/>
</dbReference>
<organism evidence="3">
    <name type="scientific">Methylobacterium bullatum</name>
    <dbReference type="NCBI Taxonomy" id="570505"/>
    <lineage>
        <taxon>Bacteria</taxon>
        <taxon>Pseudomonadati</taxon>
        <taxon>Pseudomonadota</taxon>
        <taxon>Alphaproteobacteria</taxon>
        <taxon>Hyphomicrobiales</taxon>
        <taxon>Methylobacteriaceae</taxon>
        <taxon>Methylobacterium</taxon>
    </lineage>
</organism>
<proteinExistence type="predicted"/>
<name>A0A679J8H3_9HYPH</name>
<dbReference type="InterPro" id="IPR050557">
    <property type="entry name" value="RTX_toxin/Mannuronan_C5-epim"/>
</dbReference>